<dbReference type="EMBL" id="CM039434">
    <property type="protein sequence ID" value="KAI4322290.1"/>
    <property type="molecule type" value="Genomic_DNA"/>
</dbReference>
<organism evidence="1 2">
    <name type="scientific">Bauhinia variegata</name>
    <name type="common">Purple orchid tree</name>
    <name type="synonym">Phanera variegata</name>
    <dbReference type="NCBI Taxonomy" id="167791"/>
    <lineage>
        <taxon>Eukaryota</taxon>
        <taxon>Viridiplantae</taxon>
        <taxon>Streptophyta</taxon>
        <taxon>Embryophyta</taxon>
        <taxon>Tracheophyta</taxon>
        <taxon>Spermatophyta</taxon>
        <taxon>Magnoliopsida</taxon>
        <taxon>eudicotyledons</taxon>
        <taxon>Gunneridae</taxon>
        <taxon>Pentapetalae</taxon>
        <taxon>rosids</taxon>
        <taxon>fabids</taxon>
        <taxon>Fabales</taxon>
        <taxon>Fabaceae</taxon>
        <taxon>Cercidoideae</taxon>
        <taxon>Cercideae</taxon>
        <taxon>Bauhiniinae</taxon>
        <taxon>Bauhinia</taxon>
    </lineage>
</organism>
<evidence type="ECO:0000313" key="1">
    <source>
        <dbReference type="EMBL" id="KAI4322290.1"/>
    </source>
</evidence>
<keyword evidence="2" id="KW-1185">Reference proteome</keyword>
<proteinExistence type="predicted"/>
<protein>
    <submittedName>
        <fullName evidence="1">Uncharacterized protein</fullName>
    </submittedName>
</protein>
<evidence type="ECO:0000313" key="2">
    <source>
        <dbReference type="Proteomes" id="UP000828941"/>
    </source>
</evidence>
<dbReference type="Proteomes" id="UP000828941">
    <property type="component" value="Chromosome 9"/>
</dbReference>
<gene>
    <name evidence="1" type="ORF">L6164_022000</name>
</gene>
<reference evidence="1 2" key="1">
    <citation type="journal article" date="2022" name="DNA Res.">
        <title>Chromosomal-level genome assembly of the orchid tree Bauhinia variegata (Leguminosae; Cercidoideae) supports the allotetraploid origin hypothesis of Bauhinia.</title>
        <authorList>
            <person name="Zhong Y."/>
            <person name="Chen Y."/>
            <person name="Zheng D."/>
            <person name="Pang J."/>
            <person name="Liu Y."/>
            <person name="Luo S."/>
            <person name="Meng S."/>
            <person name="Qian L."/>
            <person name="Wei D."/>
            <person name="Dai S."/>
            <person name="Zhou R."/>
        </authorList>
    </citation>
    <scope>NUCLEOTIDE SEQUENCE [LARGE SCALE GENOMIC DNA]</scope>
    <source>
        <strain evidence="1">BV-YZ2020</strain>
    </source>
</reference>
<comment type="caution">
    <text evidence="1">The sequence shown here is derived from an EMBL/GenBank/DDBJ whole genome shotgun (WGS) entry which is preliminary data.</text>
</comment>
<name>A0ACB9MES9_BAUVA</name>
<sequence length="698" mass="78916">MMSQSHPQPPQCLKQLIHEHPESSLSSSQTVVSSCPIQFQASTAAASSSLSIISSQSSFAPKLFSSSHQYFNERHSPPFSCCFNVSSKRWGTLKLGCSDASSMASQVEFSVRSPSEIRKKKIISGQKKREELEREVSMLQSLLDQEEKVHEILEMIHNRPDGSAISIPNFLPPKIKEILGELVMVEGEIARLECQISQLQESIKHEQQVTKESKSKAWNQGNVSISSNHLSTPPIPIPSPLHRSLHERMAFETKALHFISKAIKGDYNLNPFSFNEKTGYLKNYVDQKENHFSEDAKFQDRLPRKSGMVKPASPLRDPRQPSPKPRERNLEMYMDLPTKSLLDPLLSEENDLKWQPNKLSESIMKCLNFIYVRLLRTSRAMELEKSGPISRSIHSSLSSRSFRVDTGLNPKTSLASQRESCRQQDPYGIFNTEESIPRDIGPYKNLVIFTSSSMDPKFISSPSSIPLLRKLRVLMSNLQTVDLRSLTYQQKLAFWINMYNACIMHGFLQYGVPSTPEKLLALMNKATLNVGGNTINAQAIEHFILKKRSASNMNEVHRKSGEWEEKEQFVRELYGLESMDPNVIFALCCGTRSSPAVRIYTADGVAAELEKSKLDYLQASIMVTSLKKIAFPELVLRNMLDFAIDTDSLVEWVCNQLPTSGTLRKSMVDCFRGPNTVKASTIVEKIPYDYEFQYLLAV</sequence>
<accession>A0ACB9MES9</accession>